<organism evidence="3">
    <name type="scientific">Solibacter usitatus (strain Ellin6076)</name>
    <dbReference type="NCBI Taxonomy" id="234267"/>
    <lineage>
        <taxon>Bacteria</taxon>
        <taxon>Pseudomonadati</taxon>
        <taxon>Acidobacteriota</taxon>
        <taxon>Terriglobia</taxon>
        <taxon>Bryobacterales</taxon>
        <taxon>Solibacteraceae</taxon>
        <taxon>Candidatus Solibacter</taxon>
    </lineage>
</organism>
<accession>Q01X19</accession>
<gene>
    <name evidence="3" type="ordered locus">Acid_4837</name>
</gene>
<protein>
    <recommendedName>
        <fullName evidence="2">DUF6677 domain-containing protein</fullName>
    </recommendedName>
</protein>
<keyword evidence="1" id="KW-0812">Transmembrane</keyword>
<feature type="transmembrane region" description="Helical" evidence="1">
    <location>
        <begin position="25"/>
        <end position="44"/>
    </location>
</feature>
<dbReference type="EMBL" id="CP000473">
    <property type="protein sequence ID" value="ABJ85796.1"/>
    <property type="molecule type" value="Genomic_DNA"/>
</dbReference>
<evidence type="ECO:0000259" key="2">
    <source>
        <dbReference type="Pfam" id="PF20382"/>
    </source>
</evidence>
<dbReference type="InterPro" id="IPR046499">
    <property type="entry name" value="DUF6677"/>
</dbReference>
<sequence>MTPLILALFGWLVPGGSYLLMRRYAQFAAFAILVTATFGAGLALQGGFGWPQASELQGLDTFTKLLFQGGALVKALAGGPFLLAQLLQRAPSFLEGRLHEYGTTLLVMAGVFNVLAVSSAFELRKKEAR</sequence>
<proteinExistence type="predicted"/>
<evidence type="ECO:0000256" key="1">
    <source>
        <dbReference type="SAM" id="Phobius"/>
    </source>
</evidence>
<feature type="transmembrane region" description="Helical" evidence="1">
    <location>
        <begin position="104"/>
        <end position="123"/>
    </location>
</feature>
<keyword evidence="1" id="KW-1133">Transmembrane helix</keyword>
<evidence type="ECO:0000313" key="3">
    <source>
        <dbReference type="EMBL" id="ABJ85796.1"/>
    </source>
</evidence>
<dbReference type="KEGG" id="sus:Acid_4837"/>
<feature type="domain" description="DUF6677" evidence="2">
    <location>
        <begin position="6"/>
        <end position="121"/>
    </location>
</feature>
<dbReference type="InParanoid" id="Q01X19"/>
<reference evidence="3" key="1">
    <citation type="submission" date="2006-10" db="EMBL/GenBank/DDBJ databases">
        <title>Complete sequence of Solibacter usitatus Ellin6076.</title>
        <authorList>
            <consortium name="US DOE Joint Genome Institute"/>
            <person name="Copeland A."/>
            <person name="Lucas S."/>
            <person name="Lapidus A."/>
            <person name="Barry K."/>
            <person name="Detter J.C."/>
            <person name="Glavina del Rio T."/>
            <person name="Hammon N."/>
            <person name="Israni S."/>
            <person name="Dalin E."/>
            <person name="Tice H."/>
            <person name="Pitluck S."/>
            <person name="Thompson L.S."/>
            <person name="Brettin T."/>
            <person name="Bruce D."/>
            <person name="Han C."/>
            <person name="Tapia R."/>
            <person name="Gilna P."/>
            <person name="Schmutz J."/>
            <person name="Larimer F."/>
            <person name="Land M."/>
            <person name="Hauser L."/>
            <person name="Kyrpides N."/>
            <person name="Mikhailova N."/>
            <person name="Janssen P.H."/>
            <person name="Kuske C.R."/>
            <person name="Richardson P."/>
        </authorList>
    </citation>
    <scope>NUCLEOTIDE SEQUENCE</scope>
    <source>
        <strain evidence="3">Ellin6076</strain>
    </source>
</reference>
<dbReference type="Pfam" id="PF20382">
    <property type="entry name" value="DUF6677"/>
    <property type="match status" value="1"/>
</dbReference>
<dbReference type="STRING" id="234267.Acid_4837"/>
<dbReference type="HOGENOM" id="CLU_1947410_0_0_0"/>
<name>Q01X19_SOLUE</name>
<keyword evidence="1" id="KW-0472">Membrane</keyword>
<dbReference type="OrthoDB" id="129797at2"/>
<dbReference type="AlphaFoldDB" id="Q01X19"/>